<evidence type="ECO:0000313" key="2">
    <source>
        <dbReference type="Proteomes" id="UP000004633"/>
    </source>
</evidence>
<gene>
    <name evidence="1" type="ORF">HMPREF9555_01219</name>
</gene>
<name>E7N2K3_9FIRM</name>
<reference evidence="1 2" key="1">
    <citation type="submission" date="2010-08" db="EMBL/GenBank/DDBJ databases">
        <authorList>
            <person name="Weinstock G."/>
            <person name="Sodergren E."/>
            <person name="Clifton S."/>
            <person name="Fulton L."/>
            <person name="Fulton B."/>
            <person name="Courtney L."/>
            <person name="Fronick C."/>
            <person name="Harrison M."/>
            <person name="Strong C."/>
            <person name="Farmer C."/>
            <person name="Delahaunty K."/>
            <person name="Markovic C."/>
            <person name="Hall O."/>
            <person name="Minx P."/>
            <person name="Tomlinson C."/>
            <person name="Mitreva M."/>
            <person name="Hou S."/>
            <person name="Chen J."/>
            <person name="Wollam A."/>
            <person name="Pepin K.H."/>
            <person name="Johnson M."/>
            <person name="Bhonagiri V."/>
            <person name="Zhang X."/>
            <person name="Suruliraj S."/>
            <person name="Warren W."/>
            <person name="Chinwalla A."/>
            <person name="Mardis E.R."/>
            <person name="Wilson R.K."/>
        </authorList>
    </citation>
    <scope>NUCLEOTIDE SEQUENCE [LARGE SCALE GENOMIC DNA]</scope>
    <source>
        <strain evidence="1 2">F0399</strain>
    </source>
</reference>
<comment type="caution">
    <text evidence="1">The sequence shown here is derived from an EMBL/GenBank/DDBJ whole genome shotgun (WGS) entry which is preliminary data.</text>
</comment>
<dbReference type="AlphaFoldDB" id="E7N2K3"/>
<protein>
    <submittedName>
        <fullName evidence="1">Uncharacterized protein</fullName>
    </submittedName>
</protein>
<organism evidence="1 2">
    <name type="scientific">Selenomonas artemidis F0399</name>
    <dbReference type="NCBI Taxonomy" id="749551"/>
    <lineage>
        <taxon>Bacteria</taxon>
        <taxon>Bacillati</taxon>
        <taxon>Bacillota</taxon>
        <taxon>Negativicutes</taxon>
        <taxon>Selenomonadales</taxon>
        <taxon>Selenomonadaceae</taxon>
        <taxon>Selenomonas</taxon>
    </lineage>
</organism>
<keyword evidence="2" id="KW-1185">Reference proteome</keyword>
<dbReference type="Proteomes" id="UP000004633">
    <property type="component" value="Unassembled WGS sequence"/>
</dbReference>
<proteinExistence type="predicted"/>
<sequence>MAHSCVTAKNPALDVALNYAFACIFLVPCSASKLARHSDYGVTGRDAGFSRLAVSARYSGANWLEFVSNK</sequence>
<accession>E7N2K3</accession>
<evidence type="ECO:0000313" key="1">
    <source>
        <dbReference type="EMBL" id="EFW29414.1"/>
    </source>
</evidence>
<dbReference type="HOGENOM" id="CLU_2755582_0_0_9"/>
<dbReference type="STRING" id="749551.HMPREF9555_01219"/>
<dbReference type="EMBL" id="AECV01000023">
    <property type="protein sequence ID" value="EFW29414.1"/>
    <property type="molecule type" value="Genomic_DNA"/>
</dbReference>